<dbReference type="InterPro" id="IPR036527">
    <property type="entry name" value="SCP2_sterol-bd_dom_sf"/>
</dbReference>
<dbReference type="RefSeq" id="WP_379882849.1">
    <property type="nucleotide sequence ID" value="NZ_JBHPON010000002.1"/>
</dbReference>
<dbReference type="InterPro" id="IPR011991">
    <property type="entry name" value="ArsR-like_HTH"/>
</dbReference>
<name>A0ABW1KV27_9PROT</name>
<reference evidence="5 6" key="1">
    <citation type="submission" date="2024-09" db="EMBL/GenBank/DDBJ databases">
        <authorList>
            <person name="Zhang Z.-H."/>
        </authorList>
    </citation>
    <scope>NUCLEOTIDE SEQUENCE [LARGE SCALE GENOMIC DNA]</scope>
    <source>
        <strain evidence="5 6">HHTR114</strain>
    </source>
</reference>
<dbReference type="SUPFAM" id="SSF55718">
    <property type="entry name" value="SCP-like"/>
    <property type="match status" value="1"/>
</dbReference>
<evidence type="ECO:0000256" key="2">
    <source>
        <dbReference type="ARBA" id="ARBA00023125"/>
    </source>
</evidence>
<dbReference type="Gene3D" id="3.30.1050.10">
    <property type="entry name" value="SCP2 sterol-binding domain"/>
    <property type="match status" value="1"/>
</dbReference>
<dbReference type="InterPro" id="IPR036388">
    <property type="entry name" value="WH-like_DNA-bd_sf"/>
</dbReference>
<dbReference type="PROSITE" id="PS51118">
    <property type="entry name" value="HTH_HXLR"/>
    <property type="match status" value="1"/>
</dbReference>
<comment type="caution">
    <text evidence="5">The sequence shown here is derived from an EMBL/GenBank/DDBJ whole genome shotgun (WGS) entry which is preliminary data.</text>
</comment>
<dbReference type="PANTHER" id="PTHR33204:SF18">
    <property type="entry name" value="TRANSCRIPTIONAL REGULATORY PROTEIN"/>
    <property type="match status" value="1"/>
</dbReference>
<keyword evidence="3" id="KW-0804">Transcription</keyword>
<evidence type="ECO:0000256" key="3">
    <source>
        <dbReference type="ARBA" id="ARBA00023163"/>
    </source>
</evidence>
<dbReference type="SUPFAM" id="SSF46785">
    <property type="entry name" value="Winged helix' DNA-binding domain"/>
    <property type="match status" value="1"/>
</dbReference>
<gene>
    <name evidence="5" type="ORF">ACFMB1_10265</name>
</gene>
<evidence type="ECO:0000313" key="6">
    <source>
        <dbReference type="Proteomes" id="UP001596116"/>
    </source>
</evidence>
<keyword evidence="1" id="KW-0805">Transcription regulation</keyword>
<dbReference type="Pfam" id="PF01638">
    <property type="entry name" value="HxlR"/>
    <property type="match status" value="1"/>
</dbReference>
<feature type="domain" description="HTH hxlR-type" evidence="4">
    <location>
        <begin position="7"/>
        <end position="104"/>
    </location>
</feature>
<dbReference type="Proteomes" id="UP001596116">
    <property type="component" value="Unassembled WGS sequence"/>
</dbReference>
<accession>A0ABW1KV27</accession>
<dbReference type="EMBL" id="JBHPON010000002">
    <property type="protein sequence ID" value="MFC6035930.1"/>
    <property type="molecule type" value="Genomic_DNA"/>
</dbReference>
<proteinExistence type="predicted"/>
<keyword evidence="6" id="KW-1185">Reference proteome</keyword>
<keyword evidence="2" id="KW-0238">DNA-binding</keyword>
<dbReference type="InterPro" id="IPR002577">
    <property type="entry name" value="HTH_HxlR"/>
</dbReference>
<dbReference type="PANTHER" id="PTHR33204">
    <property type="entry name" value="TRANSCRIPTIONAL REGULATOR, MARR FAMILY"/>
    <property type="match status" value="1"/>
</dbReference>
<evidence type="ECO:0000256" key="1">
    <source>
        <dbReference type="ARBA" id="ARBA00023015"/>
    </source>
</evidence>
<protein>
    <submittedName>
        <fullName evidence="5">Winged helix-turn-helix transcriptional regulator</fullName>
    </submittedName>
</protein>
<dbReference type="CDD" id="cd00090">
    <property type="entry name" value="HTH_ARSR"/>
    <property type="match status" value="1"/>
</dbReference>
<evidence type="ECO:0000259" key="4">
    <source>
        <dbReference type="PROSITE" id="PS51118"/>
    </source>
</evidence>
<organism evidence="5 6">
    <name type="scientific">Hyphococcus aureus</name>
    <dbReference type="NCBI Taxonomy" id="2666033"/>
    <lineage>
        <taxon>Bacteria</taxon>
        <taxon>Pseudomonadati</taxon>
        <taxon>Pseudomonadota</taxon>
        <taxon>Alphaproteobacteria</taxon>
        <taxon>Parvularculales</taxon>
        <taxon>Parvularculaceae</taxon>
        <taxon>Hyphococcus</taxon>
    </lineage>
</organism>
<sequence length="234" mass="26797">MQYGQFCPIAKATELLGDRWTLLIVRELLVGGRRFNVLQRGLGTISPALLTSRLKTLTENGLIVKRKIPGQKTYEYFPTPACEELAPVLKGLGDWGMRWAKEHLVDEDYDVELLMLYLERTIATEKLPGDETTLRFEFEDMRKDRIWWLVVQREVVDVCVKDPGRDVDLYFTTTVRAMTDCWLGHRSYKEAIREGDVKIVGPADLTRTVNSWLRCVDYAEASSAPLTGEEMHPA</sequence>
<dbReference type="Gene3D" id="1.10.10.10">
    <property type="entry name" value="Winged helix-like DNA-binding domain superfamily/Winged helix DNA-binding domain"/>
    <property type="match status" value="1"/>
</dbReference>
<dbReference type="InterPro" id="IPR036390">
    <property type="entry name" value="WH_DNA-bd_sf"/>
</dbReference>
<evidence type="ECO:0000313" key="5">
    <source>
        <dbReference type="EMBL" id="MFC6035930.1"/>
    </source>
</evidence>